<reference evidence="3" key="1">
    <citation type="submission" date="2020-10" db="EMBL/GenBank/DDBJ databases">
        <authorList>
            <person name="Castelo-Branco R."/>
            <person name="Eusebio N."/>
            <person name="Adriana R."/>
            <person name="Vieira A."/>
            <person name="Brugerolle De Fraissinette N."/>
            <person name="Rezende De Castro R."/>
            <person name="Schneider M.P."/>
            <person name="Vasconcelos V."/>
            <person name="Leao P.N."/>
        </authorList>
    </citation>
    <scope>NUCLEOTIDE SEQUENCE</scope>
    <source>
        <strain evidence="3">LEGE 06105</strain>
    </source>
</reference>
<evidence type="ECO:0000313" key="4">
    <source>
        <dbReference type="Proteomes" id="UP000620559"/>
    </source>
</evidence>
<sequence length="479" mass="53621">MSRDALVVGINTYSYERLSNLTAPAIDAEAVAKLLENYGEFNVKRLPAVKDKENNTSRVGQKTQVTLTQLEAAIVQLFKPEGRNIPDTALLYFSGHGLRKNQGIQEGFLATSDTNPDVGNWGLRLKWLRELLQESEVRQQIIWLDCCYSGELLNFAEADPGDRGKGRDRCFIAASREFEPAFEAIGTNHSVLTTALLQALEPKEKQVTNYTVVDVIDQNIAKFPQRPIFSNSGGVINLIRGVPIIENSSSQRRNNIYNEEILEESNESEEANFEEPKGFNSSTDDFYRFLRENSSISPEESKLFLSTLIIIVILVSFASCIGNVFVESRREDMKENLISAHRLGNNELVKQMIIKIFNENPSTSNMEKIDLAKIDLSGANISDTNLVNFNFSDAYLIGTNFSNTNLRNANLKNANLRNADLKNANLEDANLDGTNLTGANIENAILTGYNNLKPEQVTSARGWKMAKYNEEMREKLGLK</sequence>
<organism evidence="3 4">
    <name type="scientific">Plectonema cf. radiosum LEGE 06105</name>
    <dbReference type="NCBI Taxonomy" id="945769"/>
    <lineage>
        <taxon>Bacteria</taxon>
        <taxon>Bacillati</taxon>
        <taxon>Cyanobacteriota</taxon>
        <taxon>Cyanophyceae</taxon>
        <taxon>Oscillatoriophycideae</taxon>
        <taxon>Oscillatoriales</taxon>
        <taxon>Microcoleaceae</taxon>
        <taxon>Plectonema</taxon>
    </lineage>
</organism>
<comment type="caution">
    <text evidence="3">The sequence shown here is derived from an EMBL/GenBank/DDBJ whole genome shotgun (WGS) entry which is preliminary data.</text>
</comment>
<gene>
    <name evidence="3" type="ORF">IQ247_17945</name>
</gene>
<dbReference type="Proteomes" id="UP000620559">
    <property type="component" value="Unassembled WGS sequence"/>
</dbReference>
<keyword evidence="1" id="KW-0472">Membrane</keyword>
<proteinExistence type="predicted"/>
<dbReference type="Pfam" id="PF00656">
    <property type="entry name" value="Peptidase_C14"/>
    <property type="match status" value="1"/>
</dbReference>
<dbReference type="GO" id="GO:0004197">
    <property type="term" value="F:cysteine-type endopeptidase activity"/>
    <property type="evidence" value="ECO:0007669"/>
    <property type="project" value="InterPro"/>
</dbReference>
<dbReference type="AlphaFoldDB" id="A0A8J7K3V3"/>
<accession>A0A8J7K3V3</accession>
<evidence type="ECO:0000259" key="2">
    <source>
        <dbReference type="Pfam" id="PF00656"/>
    </source>
</evidence>
<dbReference type="EMBL" id="JADEWL010000062">
    <property type="protein sequence ID" value="MBE9214527.1"/>
    <property type="molecule type" value="Genomic_DNA"/>
</dbReference>
<dbReference type="SUPFAM" id="SSF141571">
    <property type="entry name" value="Pentapeptide repeat-like"/>
    <property type="match status" value="1"/>
</dbReference>
<keyword evidence="1" id="KW-0812">Transmembrane</keyword>
<keyword evidence="1" id="KW-1133">Transmembrane helix</keyword>
<keyword evidence="4" id="KW-1185">Reference proteome</keyword>
<dbReference type="Gene3D" id="3.40.50.1460">
    <property type="match status" value="1"/>
</dbReference>
<protein>
    <submittedName>
        <fullName evidence="3">Pentapeptide repeat-containing protein</fullName>
    </submittedName>
</protein>
<dbReference type="InterPro" id="IPR001646">
    <property type="entry name" value="5peptide_repeat"/>
</dbReference>
<evidence type="ECO:0000256" key="1">
    <source>
        <dbReference type="SAM" id="Phobius"/>
    </source>
</evidence>
<dbReference type="Gene3D" id="2.160.20.80">
    <property type="entry name" value="E3 ubiquitin-protein ligase SopA"/>
    <property type="match status" value="1"/>
</dbReference>
<feature type="transmembrane region" description="Helical" evidence="1">
    <location>
        <begin position="303"/>
        <end position="326"/>
    </location>
</feature>
<dbReference type="InterPro" id="IPR051082">
    <property type="entry name" value="Pentapeptide-BTB/POZ_domain"/>
</dbReference>
<dbReference type="GO" id="GO:0006508">
    <property type="term" value="P:proteolysis"/>
    <property type="evidence" value="ECO:0007669"/>
    <property type="project" value="InterPro"/>
</dbReference>
<feature type="domain" description="Peptidase C14 caspase" evidence="2">
    <location>
        <begin position="5"/>
        <end position="231"/>
    </location>
</feature>
<dbReference type="PANTHER" id="PTHR14136:SF17">
    <property type="entry name" value="BTB_POZ DOMAIN-CONTAINING PROTEIN KCTD9"/>
    <property type="match status" value="1"/>
</dbReference>
<name>A0A8J7K3V3_9CYAN</name>
<evidence type="ECO:0000313" key="3">
    <source>
        <dbReference type="EMBL" id="MBE9214527.1"/>
    </source>
</evidence>
<dbReference type="InterPro" id="IPR011600">
    <property type="entry name" value="Pept_C14_caspase"/>
</dbReference>
<dbReference type="Pfam" id="PF00805">
    <property type="entry name" value="Pentapeptide"/>
    <property type="match status" value="1"/>
</dbReference>
<dbReference type="PANTHER" id="PTHR14136">
    <property type="entry name" value="BTB_POZ DOMAIN-CONTAINING PROTEIN KCTD9"/>
    <property type="match status" value="1"/>
</dbReference>
<dbReference type="SUPFAM" id="SSF52129">
    <property type="entry name" value="Caspase-like"/>
    <property type="match status" value="1"/>
</dbReference>
<dbReference type="RefSeq" id="WP_193922421.1">
    <property type="nucleotide sequence ID" value="NZ_JADEWL010000062.1"/>
</dbReference>
<dbReference type="InterPro" id="IPR029030">
    <property type="entry name" value="Caspase-like_dom_sf"/>
</dbReference>